<dbReference type="Proteomes" id="UP000254425">
    <property type="component" value="Chromosome"/>
</dbReference>
<gene>
    <name evidence="1" type="ORF">DVA86_33260</name>
</gene>
<protein>
    <submittedName>
        <fullName evidence="1">Uncharacterized protein</fullName>
    </submittedName>
</protein>
<reference evidence="1 2" key="1">
    <citation type="submission" date="2018-07" db="EMBL/GenBank/DDBJ databases">
        <title>Draft genome of the type strain Streptomyces armeniacus ATCC 15676.</title>
        <authorList>
            <person name="Labana P."/>
            <person name="Gosse J.T."/>
            <person name="Boddy C.N."/>
        </authorList>
    </citation>
    <scope>NUCLEOTIDE SEQUENCE [LARGE SCALE GENOMIC DNA]</scope>
    <source>
        <strain evidence="1 2">ATCC 15676</strain>
    </source>
</reference>
<sequence length="184" mass="21053">MADIHEVMLAMNLRGDLSGTELAGLRWHLGLAERPGHVTEKTIVVNDVLDLLDEEQERELNEDGDWVIKEFPEPAWNNGSPYAASKMPGTGFSTLVRGDGHYGERWALTCRWEVHPDGHGELAELIDWLAARLHEDESFFGYQRWYEDDQPELLSLRDGGVVACRDGAFVPPFWEEWWDESDED</sequence>
<organism evidence="1 2">
    <name type="scientific">Streptomyces armeniacus</name>
    <dbReference type="NCBI Taxonomy" id="83291"/>
    <lineage>
        <taxon>Bacteria</taxon>
        <taxon>Bacillati</taxon>
        <taxon>Actinomycetota</taxon>
        <taxon>Actinomycetes</taxon>
        <taxon>Kitasatosporales</taxon>
        <taxon>Streptomycetaceae</taxon>
        <taxon>Streptomyces</taxon>
    </lineage>
</organism>
<evidence type="ECO:0000313" key="1">
    <source>
        <dbReference type="EMBL" id="AXK36708.1"/>
    </source>
</evidence>
<dbReference type="EMBL" id="CP031320">
    <property type="protein sequence ID" value="AXK36708.1"/>
    <property type="molecule type" value="Genomic_DNA"/>
</dbReference>
<proteinExistence type="predicted"/>
<accession>A0A345XYJ2</accession>
<name>A0A345XYJ2_9ACTN</name>
<dbReference type="AlphaFoldDB" id="A0A345XYJ2"/>
<evidence type="ECO:0000313" key="2">
    <source>
        <dbReference type="Proteomes" id="UP000254425"/>
    </source>
</evidence>
<dbReference type="RefSeq" id="WP_208883819.1">
    <property type="nucleotide sequence ID" value="NZ_CP031320.1"/>
</dbReference>
<dbReference type="KEGG" id="sarm:DVA86_33260"/>
<keyword evidence="2" id="KW-1185">Reference proteome</keyword>